<comment type="cofactor">
    <cofactor evidence="1">
        <name>FAD</name>
        <dbReference type="ChEBI" id="CHEBI:57692"/>
    </cofactor>
</comment>
<evidence type="ECO:0000256" key="4">
    <source>
        <dbReference type="ARBA" id="ARBA00012661"/>
    </source>
</evidence>
<gene>
    <name evidence="20" type="primary">merA</name>
    <name evidence="20" type="ORF">HB662_27210</name>
</gene>
<keyword evidence="10" id="KW-0521">NADP</keyword>
<dbReference type="PRINTS" id="PR00411">
    <property type="entry name" value="PNDRDTASEI"/>
</dbReference>
<evidence type="ECO:0000256" key="15">
    <source>
        <dbReference type="ARBA" id="ARBA00031725"/>
    </source>
</evidence>
<dbReference type="Gene3D" id="3.50.50.60">
    <property type="entry name" value="FAD/NAD(P)-binding domain"/>
    <property type="match status" value="2"/>
</dbReference>
<evidence type="ECO:0000256" key="14">
    <source>
        <dbReference type="ARBA" id="ARBA00023284"/>
    </source>
</evidence>
<keyword evidence="8" id="KW-0479">Metal-binding</keyword>
<evidence type="ECO:0000313" key="21">
    <source>
        <dbReference type="Proteomes" id="UP000765160"/>
    </source>
</evidence>
<dbReference type="Pfam" id="PF07992">
    <property type="entry name" value="Pyr_redox_2"/>
    <property type="match status" value="1"/>
</dbReference>
<keyword evidence="21" id="KW-1185">Reference proteome</keyword>
<dbReference type="PIRSF" id="PIRSF000350">
    <property type="entry name" value="Mercury_reductase_MerA"/>
    <property type="match status" value="1"/>
</dbReference>
<dbReference type="InterPro" id="IPR036188">
    <property type="entry name" value="FAD/NAD-bd_sf"/>
</dbReference>
<dbReference type="Pfam" id="PF02852">
    <property type="entry name" value="Pyr_redox_dim"/>
    <property type="match status" value="1"/>
</dbReference>
<dbReference type="SUPFAM" id="SSF51905">
    <property type="entry name" value="FAD/NAD(P)-binding domain"/>
    <property type="match status" value="1"/>
</dbReference>
<sequence length="512" mass="53079">MRPIDVGAPPRLPAQATNKGITVNFIAPQPAKLDCCSAKSSRGERKPDLVVIGTGSAGFSAAIRASELGAKVALVGDGTIGGTCVNIGCVPSKALIRAAETLHQARAASRFAGITASARLEDWKALVAQKDELVGSLRQAKYADLLPQYPDVTYVPGRARLAPDGAVMVGETAYRSARVIIATGTSPTAPALPGLDTVPWLTSTTAMEIEALPASLLVIGGGVIGVELGQMFARFGVRVTIVCRSRLLPGAEPEVSAALTEYLRAEGVDVRCGMSYEAIRQAGDGEVELVARDAEGTAVTLSAERVLVATGRTPNTSGMGLEDAGIALDGRGAVQVDDRMRTTRLGVYAAGDVTGRDLYVYMAAHGGKVAAENALGNEGAPRYDATAMPEVVFSDPQMASVGLTEVAARRAGLEVEIRIVSLDQVPRALAARDTRGLVKLVAERGSGRLLGAHILAPEAGDSIQTAVLAVKHGLTVADLSNTIFPYLTTVEALKLAALSFSKEVAKLSCCAG</sequence>
<keyword evidence="7 17" id="KW-0285">Flavoprotein</keyword>
<evidence type="ECO:0000256" key="16">
    <source>
        <dbReference type="ARBA" id="ARBA00048984"/>
    </source>
</evidence>
<feature type="domain" description="Pyridine nucleotide-disulphide oxidoreductase dimerisation" evidence="18">
    <location>
        <begin position="388"/>
        <end position="496"/>
    </location>
</feature>
<dbReference type="EC" id="1.16.1.1" evidence="4"/>
<organism evidence="20 21">
    <name type="scientific">Falsiroseomonas frigidaquae</name>
    <dbReference type="NCBI Taxonomy" id="487318"/>
    <lineage>
        <taxon>Bacteria</taxon>
        <taxon>Pseudomonadati</taxon>
        <taxon>Pseudomonadota</taxon>
        <taxon>Alphaproteobacteria</taxon>
        <taxon>Acetobacterales</taxon>
        <taxon>Roseomonadaceae</taxon>
        <taxon>Falsiroseomonas</taxon>
    </lineage>
</organism>
<dbReference type="PANTHER" id="PTHR43014:SF4">
    <property type="entry name" value="PYRIDINE NUCLEOTIDE-DISULFIDE OXIDOREDUCTASE RCLA-RELATED"/>
    <property type="match status" value="1"/>
</dbReference>
<dbReference type="InterPro" id="IPR021179">
    <property type="entry name" value="Mercury_reductase_MerA"/>
</dbReference>
<dbReference type="PRINTS" id="PR00368">
    <property type="entry name" value="FADPNR"/>
</dbReference>
<evidence type="ECO:0000256" key="11">
    <source>
        <dbReference type="ARBA" id="ARBA00022914"/>
    </source>
</evidence>
<evidence type="ECO:0000256" key="1">
    <source>
        <dbReference type="ARBA" id="ARBA00001974"/>
    </source>
</evidence>
<evidence type="ECO:0000256" key="5">
    <source>
        <dbReference type="ARBA" id="ARBA00014791"/>
    </source>
</evidence>
<evidence type="ECO:0000256" key="8">
    <source>
        <dbReference type="ARBA" id="ARBA00022723"/>
    </source>
</evidence>
<dbReference type="GO" id="GO:0016152">
    <property type="term" value="F:mercury (II) reductase (NADP+) activity"/>
    <property type="evidence" value="ECO:0007669"/>
    <property type="project" value="UniProtKB-EC"/>
</dbReference>
<reference evidence="20 21" key="1">
    <citation type="submission" date="2020-03" db="EMBL/GenBank/DDBJ databases">
        <title>Roseomonas selenitidurans sp. nov. isolated from soil.</title>
        <authorList>
            <person name="Liu H."/>
        </authorList>
    </citation>
    <scope>NUCLEOTIDE SEQUENCE [LARGE SCALE GENOMIC DNA]</scope>
    <source>
        <strain evidence="20 21">JCM 15073</strain>
    </source>
</reference>
<evidence type="ECO:0000256" key="7">
    <source>
        <dbReference type="ARBA" id="ARBA00022630"/>
    </source>
</evidence>
<keyword evidence="12 17" id="KW-0560">Oxidoreductase</keyword>
<dbReference type="InterPro" id="IPR004099">
    <property type="entry name" value="Pyr_nucl-diS_OxRdtase_dimer"/>
</dbReference>
<feature type="domain" description="FAD/NAD(P)-binding" evidence="19">
    <location>
        <begin position="48"/>
        <end position="356"/>
    </location>
</feature>
<comment type="catalytic activity">
    <reaction evidence="16">
        <text>Hg + NADP(+) + H(+) = Hg(2+) + NADPH</text>
        <dbReference type="Rhea" id="RHEA:23856"/>
        <dbReference type="ChEBI" id="CHEBI:15378"/>
        <dbReference type="ChEBI" id="CHEBI:16170"/>
        <dbReference type="ChEBI" id="CHEBI:16793"/>
        <dbReference type="ChEBI" id="CHEBI:57783"/>
        <dbReference type="ChEBI" id="CHEBI:58349"/>
        <dbReference type="EC" id="1.16.1.1"/>
    </reaction>
</comment>
<keyword evidence="9 17" id="KW-0274">FAD</keyword>
<dbReference type="EMBL" id="JAAVTX010000010">
    <property type="protein sequence ID" value="NKE48489.1"/>
    <property type="molecule type" value="Genomic_DNA"/>
</dbReference>
<evidence type="ECO:0000256" key="3">
    <source>
        <dbReference type="ARBA" id="ARBA00011738"/>
    </source>
</evidence>
<dbReference type="InterPro" id="IPR012999">
    <property type="entry name" value="Pyr_OxRdtase_I_AS"/>
</dbReference>
<accession>A0ABX1F7Y8</accession>
<evidence type="ECO:0000256" key="9">
    <source>
        <dbReference type="ARBA" id="ARBA00022827"/>
    </source>
</evidence>
<dbReference type="SUPFAM" id="SSF55424">
    <property type="entry name" value="FAD/NAD-linked reductases, dimerisation (C-terminal) domain"/>
    <property type="match status" value="1"/>
</dbReference>
<dbReference type="InterPro" id="IPR023753">
    <property type="entry name" value="FAD/NAD-binding_dom"/>
</dbReference>
<evidence type="ECO:0000313" key="20">
    <source>
        <dbReference type="EMBL" id="NKE48489.1"/>
    </source>
</evidence>
<keyword evidence="13" id="KW-1015">Disulfide bond</keyword>
<dbReference type="Proteomes" id="UP000765160">
    <property type="component" value="Unassembled WGS sequence"/>
</dbReference>
<comment type="subunit">
    <text evidence="3">Homodimer.</text>
</comment>
<keyword evidence="11" id="KW-0476">Mercury</keyword>
<evidence type="ECO:0000259" key="19">
    <source>
        <dbReference type="Pfam" id="PF07992"/>
    </source>
</evidence>
<evidence type="ECO:0000256" key="12">
    <source>
        <dbReference type="ARBA" id="ARBA00023002"/>
    </source>
</evidence>
<dbReference type="InterPro" id="IPR016156">
    <property type="entry name" value="FAD/NAD-linked_Rdtase_dimer_sf"/>
</dbReference>
<comment type="caution">
    <text evidence="20">The sequence shown here is derived from an EMBL/GenBank/DDBJ whole genome shotgun (WGS) entry which is preliminary data.</text>
</comment>
<proteinExistence type="inferred from homology"/>
<comment type="similarity">
    <text evidence="2 17">Belongs to the class-I pyridine nucleotide-disulfide oxidoreductase family.</text>
</comment>
<protein>
    <recommendedName>
        <fullName evidence="5">Mercuric reductase</fullName>
        <ecNumber evidence="4">1.16.1.1</ecNumber>
    </recommendedName>
    <alternativeName>
        <fullName evidence="15">Hg(II) reductase</fullName>
    </alternativeName>
</protein>
<evidence type="ECO:0000256" key="17">
    <source>
        <dbReference type="RuleBase" id="RU003691"/>
    </source>
</evidence>
<dbReference type="NCBIfam" id="TIGR02053">
    <property type="entry name" value="MerA"/>
    <property type="match status" value="1"/>
</dbReference>
<keyword evidence="6" id="KW-0475">Mercuric resistance</keyword>
<dbReference type="PANTHER" id="PTHR43014">
    <property type="entry name" value="MERCURIC REDUCTASE"/>
    <property type="match status" value="1"/>
</dbReference>
<evidence type="ECO:0000259" key="18">
    <source>
        <dbReference type="Pfam" id="PF02852"/>
    </source>
</evidence>
<evidence type="ECO:0000256" key="10">
    <source>
        <dbReference type="ARBA" id="ARBA00022857"/>
    </source>
</evidence>
<dbReference type="PROSITE" id="PS00076">
    <property type="entry name" value="PYRIDINE_REDOX_1"/>
    <property type="match status" value="1"/>
</dbReference>
<evidence type="ECO:0000256" key="6">
    <source>
        <dbReference type="ARBA" id="ARBA00022466"/>
    </source>
</evidence>
<dbReference type="InterPro" id="IPR001100">
    <property type="entry name" value="Pyr_nuc-diS_OxRdtase"/>
</dbReference>
<name>A0ABX1F7Y8_9PROT</name>
<evidence type="ECO:0000256" key="2">
    <source>
        <dbReference type="ARBA" id="ARBA00007532"/>
    </source>
</evidence>
<evidence type="ECO:0000256" key="13">
    <source>
        <dbReference type="ARBA" id="ARBA00023157"/>
    </source>
</evidence>
<keyword evidence="14 17" id="KW-0676">Redox-active center</keyword>
<dbReference type="Gene3D" id="3.30.390.30">
    <property type="match status" value="1"/>
</dbReference>